<dbReference type="EMBL" id="CP040004">
    <property type="protein sequence ID" value="QCT42195.1"/>
    <property type="molecule type" value="Genomic_DNA"/>
</dbReference>
<dbReference type="InterPro" id="IPR001705">
    <property type="entry name" value="Ribosomal_bL33"/>
</dbReference>
<evidence type="ECO:0000256" key="5">
    <source>
        <dbReference type="SAM" id="MobiDB-lite"/>
    </source>
</evidence>
<evidence type="ECO:0000313" key="7">
    <source>
        <dbReference type="Proteomes" id="UP000310639"/>
    </source>
</evidence>
<dbReference type="Gene3D" id="2.20.28.120">
    <property type="entry name" value="Ribosomal protein L33"/>
    <property type="match status" value="1"/>
</dbReference>
<dbReference type="NCBIfam" id="TIGR01023">
    <property type="entry name" value="rpmG_bact"/>
    <property type="match status" value="1"/>
</dbReference>
<sequence>MAKKNTKRKLIALVSDKSKHRTYYTTINTQNRTTKGQGRLTLRKYDPIAREHATYTETKKNLGRNEVKARKS</sequence>
<evidence type="ECO:0000256" key="4">
    <source>
        <dbReference type="ARBA" id="ARBA00035176"/>
    </source>
</evidence>
<dbReference type="SUPFAM" id="SSF57829">
    <property type="entry name" value="Zn-binding ribosomal proteins"/>
    <property type="match status" value="1"/>
</dbReference>
<evidence type="ECO:0000313" key="6">
    <source>
        <dbReference type="EMBL" id="QCT42195.1"/>
    </source>
</evidence>
<dbReference type="GO" id="GO:0003735">
    <property type="term" value="F:structural constituent of ribosome"/>
    <property type="evidence" value="ECO:0007669"/>
    <property type="project" value="InterPro"/>
</dbReference>
<dbReference type="OrthoDB" id="21586at2"/>
<keyword evidence="2 6" id="KW-0689">Ribosomal protein</keyword>
<gene>
    <name evidence="6" type="primary">rpmG</name>
    <name evidence="6" type="ORF">FBF37_01775</name>
</gene>
<dbReference type="Proteomes" id="UP000310639">
    <property type="component" value="Chromosome"/>
</dbReference>
<dbReference type="KEGG" id="nft:FBF37_01775"/>
<evidence type="ECO:0000256" key="2">
    <source>
        <dbReference type="ARBA" id="ARBA00022980"/>
    </source>
</evidence>
<dbReference type="GO" id="GO:0005737">
    <property type="term" value="C:cytoplasm"/>
    <property type="evidence" value="ECO:0007669"/>
    <property type="project" value="UniProtKB-ARBA"/>
</dbReference>
<feature type="region of interest" description="Disordered" evidence="5">
    <location>
        <begin position="51"/>
        <end position="72"/>
    </location>
</feature>
<dbReference type="GO" id="GO:1990904">
    <property type="term" value="C:ribonucleoprotein complex"/>
    <property type="evidence" value="ECO:0007669"/>
    <property type="project" value="UniProtKB-KW"/>
</dbReference>
<dbReference type="RefSeq" id="WP_138078917.1">
    <property type="nucleotide sequence ID" value="NZ_CP040004.1"/>
</dbReference>
<dbReference type="GO" id="GO:0005840">
    <property type="term" value="C:ribosome"/>
    <property type="evidence" value="ECO:0007669"/>
    <property type="project" value="UniProtKB-KW"/>
</dbReference>
<name>A0A4P9A331_9BACT</name>
<dbReference type="InterPro" id="IPR038584">
    <property type="entry name" value="Ribosomal_bL33_sf"/>
</dbReference>
<organism evidence="6 7">
    <name type="scientific">Candidatus Nanosynbacter featherlites</name>
    <dbReference type="NCBI Taxonomy" id="2572088"/>
    <lineage>
        <taxon>Bacteria</taxon>
        <taxon>Candidatus Saccharimonadota</taxon>
        <taxon>Candidatus Saccharimonadia</taxon>
        <taxon>Candidatus Nanosynbacterales</taxon>
        <taxon>Candidatus Nanosynbacteraceae</taxon>
        <taxon>Candidatus Nanosynbacter</taxon>
    </lineage>
</organism>
<proteinExistence type="inferred from homology"/>
<dbReference type="InterPro" id="IPR011332">
    <property type="entry name" value="Ribosomal_zn-bd"/>
</dbReference>
<dbReference type="AlphaFoldDB" id="A0A4P9A331"/>
<evidence type="ECO:0000256" key="1">
    <source>
        <dbReference type="ARBA" id="ARBA00007596"/>
    </source>
</evidence>
<dbReference type="GO" id="GO:0006412">
    <property type="term" value="P:translation"/>
    <property type="evidence" value="ECO:0007669"/>
    <property type="project" value="InterPro"/>
</dbReference>
<evidence type="ECO:0000256" key="3">
    <source>
        <dbReference type="ARBA" id="ARBA00023274"/>
    </source>
</evidence>
<keyword evidence="7" id="KW-1185">Reference proteome</keyword>
<protein>
    <recommendedName>
        <fullName evidence="4">Large ribosomal subunit protein bL33</fullName>
    </recommendedName>
</protein>
<keyword evidence="3" id="KW-0687">Ribonucleoprotein</keyword>
<reference evidence="6 7" key="1">
    <citation type="submission" date="2019-04" db="EMBL/GenBank/DDBJ databases">
        <title>Saccharibacteria TM7 genomes.</title>
        <authorList>
            <person name="Bor B."/>
            <person name="He X."/>
            <person name="Chen T."/>
            <person name="Dewhirst F.E."/>
        </authorList>
    </citation>
    <scope>NUCLEOTIDE SEQUENCE [LARGE SCALE GENOMIC DNA]</scope>
    <source>
        <strain evidence="6 7">BB001</strain>
    </source>
</reference>
<dbReference type="Pfam" id="PF00471">
    <property type="entry name" value="Ribosomal_L33"/>
    <property type="match status" value="1"/>
</dbReference>
<comment type="similarity">
    <text evidence="1">Belongs to the bacterial ribosomal protein bL33 family.</text>
</comment>
<accession>A0A4P9A331</accession>